<reference evidence="5" key="1">
    <citation type="submission" date="2010-02" db="EMBL/GenBank/DDBJ databases">
        <title>Complete sequence of chromosome of Natrialba magadii ATCC 43099.</title>
        <authorList>
            <consortium name="US DOE Joint Genome Institute"/>
            <person name="Lucas S."/>
            <person name="Copeland A."/>
            <person name="Lapidus A."/>
            <person name="Cheng J.-F."/>
            <person name="Bruce D."/>
            <person name="Goodwin L."/>
            <person name="Pitluck S."/>
            <person name="Davenport K."/>
            <person name="Saunders E."/>
            <person name="Detter J.C."/>
            <person name="Han C."/>
            <person name="Tapia R."/>
            <person name="Land M."/>
            <person name="Hauser L."/>
            <person name="Kyrpides N."/>
            <person name="Mikhailova N."/>
            <person name="De Castro R.E."/>
            <person name="Maupin-Furlow J.A."/>
            <person name="Woyke T."/>
        </authorList>
    </citation>
    <scope>NUCLEOTIDE SEQUENCE [LARGE SCALE GENOMIC DNA]</scope>
    <source>
        <strain evidence="5">ATCC 43099 / DSM 3394 / CCM 3739 / CIP 104546 / IAM 13178 / JCM 8861 / NBRC 102185 / NCIMB 2190 / MS3</strain>
    </source>
</reference>
<dbReference type="EMBL" id="CP001932">
    <property type="protein sequence ID" value="ADD04694.1"/>
    <property type="molecule type" value="Genomic_DNA"/>
</dbReference>
<evidence type="ECO:0000313" key="4">
    <source>
        <dbReference type="EMBL" id="ELY25350.1"/>
    </source>
</evidence>
<dbReference type="OrthoDB" id="170889at2157"/>
<feature type="transmembrane region" description="Helical" evidence="2">
    <location>
        <begin position="40"/>
        <end position="61"/>
    </location>
</feature>
<dbReference type="PaxDb" id="547559-Nmag_1110"/>
<reference evidence="4 6" key="3">
    <citation type="journal article" date="2014" name="PLoS Genet.">
        <title>Phylogenetically driven sequencing of extremely halophilic archaea reveals strategies for static and dynamic osmo-response.</title>
        <authorList>
            <person name="Becker E.A."/>
            <person name="Seitzer P.M."/>
            <person name="Tritt A."/>
            <person name="Larsen D."/>
            <person name="Krusor M."/>
            <person name="Yao A.I."/>
            <person name="Wu D."/>
            <person name="Madern D."/>
            <person name="Eisen J.A."/>
            <person name="Darling A.E."/>
            <person name="Facciotti M.T."/>
        </authorList>
    </citation>
    <scope>NUCLEOTIDE SEQUENCE [LARGE SCALE GENOMIC DNA]</scope>
    <source>
        <strain evidence="6">ATCC 43099 / DSM 3394 / CCM 3739 / CIP 104546 / IAM 13178 / JCM 8861 / NBRC 102185 / NCIMB 2190 / MS3</strain>
        <strain evidence="4">MS-3</strain>
    </source>
</reference>
<dbReference type="EMBL" id="AOHS01000056">
    <property type="protein sequence ID" value="ELY25350.1"/>
    <property type="molecule type" value="Genomic_DNA"/>
</dbReference>
<protein>
    <submittedName>
        <fullName evidence="3">Uncharacterized protein</fullName>
    </submittedName>
</protein>
<reference evidence="3 5" key="2">
    <citation type="journal article" date="2012" name="BMC Genomics">
        <title>A comparative genomics perspective on the genetic content of the alkaliphilic haloarchaeon Natrialba magadii ATCC 43099T.</title>
        <authorList>
            <person name="Siddaramappa S."/>
            <person name="Challacombe J.F."/>
            <person name="Decastro R.E."/>
            <person name="Pfeiffer F."/>
            <person name="Sastre D.E."/>
            <person name="Gimenez M.I."/>
            <person name="Paggi R.A."/>
            <person name="Detter J.C."/>
            <person name="Davenport K.W."/>
            <person name="Goodwin L.A."/>
            <person name="Kyrpides N."/>
            <person name="Tapia R."/>
            <person name="Pitluck S."/>
            <person name="Lucas S."/>
            <person name="Woyke T."/>
            <person name="Maupin-Furlow J.A."/>
        </authorList>
    </citation>
    <scope>NUCLEOTIDE SEQUENCE [LARGE SCALE GENOMIC DNA]</scope>
    <source>
        <strain evidence="3">ATCC 43099</strain>
        <strain evidence="5">ATCC 43099 / DSM 3394 / CCM 3739 / CIP 104546 / IAM 13178 / JCM 8861 / NBRC 102185 / NCIMB 2190 / MS3</strain>
    </source>
</reference>
<gene>
    <name evidence="3" type="ordered locus">Nmag_1110</name>
    <name evidence="4" type="ORF">C500_18071</name>
</gene>
<dbReference type="KEGG" id="nmg:Nmag_1110"/>
<feature type="compositionally biased region" description="Basic and acidic residues" evidence="1">
    <location>
        <begin position="103"/>
        <end position="116"/>
    </location>
</feature>
<dbReference type="GeneID" id="8823941"/>
<keyword evidence="2" id="KW-0472">Membrane</keyword>
<dbReference type="Proteomes" id="UP000001879">
    <property type="component" value="Chromosome"/>
</dbReference>
<reference evidence="3" key="4">
    <citation type="submission" date="2016-09" db="EMBL/GenBank/DDBJ databases">
        <authorList>
            <person name="Pfeiffer F."/>
        </authorList>
    </citation>
    <scope>NUCLEOTIDE SEQUENCE</scope>
    <source>
        <strain evidence="3">ATCC 43099</strain>
    </source>
</reference>
<keyword evidence="2" id="KW-0812">Transmembrane</keyword>
<evidence type="ECO:0000256" key="2">
    <source>
        <dbReference type="SAM" id="Phobius"/>
    </source>
</evidence>
<dbReference type="PATRIC" id="fig|547559.17.peg.3559"/>
<proteinExistence type="predicted"/>
<accession>D3SRI9</accession>
<feature type="compositionally biased region" description="Acidic residues" evidence="1">
    <location>
        <begin position="78"/>
        <end position="89"/>
    </location>
</feature>
<keyword evidence="2" id="KW-1133">Transmembrane helix</keyword>
<evidence type="ECO:0000313" key="6">
    <source>
        <dbReference type="Proteomes" id="UP000011543"/>
    </source>
</evidence>
<evidence type="ECO:0000313" key="3">
    <source>
        <dbReference type="EMBL" id="ADD04694.1"/>
    </source>
</evidence>
<dbReference type="AlphaFoldDB" id="D3SRI9"/>
<sequence length="133" mass="14775">MIALPVTLRSSFSSLFAPFPTVNPANTLAPASLPSDLGTILAVLFMLIGFPMILFALIFLYTGYVRYDAEQYLDELENAEDAEDAEFDGEPAARSDIQNNPARTDRDRDREHREQADESMASDSVDANDRRGQ</sequence>
<organism evidence="3 5">
    <name type="scientific">Natrialba magadii (strain ATCC 43099 / DSM 3394 / CCM 3739 / CIP 104546 / IAM 13178 / JCM 8861 / NBRC 102185 / NCIMB 2190 / MS3)</name>
    <name type="common">Natronobacterium magadii</name>
    <dbReference type="NCBI Taxonomy" id="547559"/>
    <lineage>
        <taxon>Archaea</taxon>
        <taxon>Methanobacteriati</taxon>
        <taxon>Methanobacteriota</taxon>
        <taxon>Stenosarchaea group</taxon>
        <taxon>Halobacteria</taxon>
        <taxon>Halobacteriales</taxon>
        <taxon>Natrialbaceae</taxon>
        <taxon>Natrialba</taxon>
    </lineage>
</organism>
<dbReference type="eggNOG" id="arCOG13444">
    <property type="taxonomic scope" value="Archaea"/>
</dbReference>
<dbReference type="Proteomes" id="UP000011543">
    <property type="component" value="Unassembled WGS sequence"/>
</dbReference>
<dbReference type="HOGENOM" id="CLU_1901991_0_0_2"/>
<name>D3SRI9_NATMM</name>
<evidence type="ECO:0000313" key="5">
    <source>
        <dbReference type="Proteomes" id="UP000001879"/>
    </source>
</evidence>
<keyword evidence="5" id="KW-1185">Reference proteome</keyword>
<feature type="region of interest" description="Disordered" evidence="1">
    <location>
        <begin position="78"/>
        <end position="133"/>
    </location>
</feature>
<dbReference type="RefSeq" id="WP_004216969.1">
    <property type="nucleotide sequence ID" value="NC_013922.1"/>
</dbReference>
<evidence type="ECO:0000256" key="1">
    <source>
        <dbReference type="SAM" id="MobiDB-lite"/>
    </source>
</evidence>